<evidence type="ECO:0000313" key="9">
    <source>
        <dbReference type="Proteomes" id="UP000246050"/>
    </source>
</evidence>
<dbReference type="EC" id="3.5.1.28" evidence="2"/>
<evidence type="ECO:0000259" key="7">
    <source>
        <dbReference type="SMART" id="SM00644"/>
    </source>
</evidence>
<evidence type="ECO:0000256" key="5">
    <source>
        <dbReference type="SAM" id="MobiDB-lite"/>
    </source>
</evidence>
<dbReference type="PANTHER" id="PTHR30417">
    <property type="entry name" value="N-ACETYLMURAMOYL-L-ALANINE AMIDASE AMID"/>
    <property type="match status" value="1"/>
</dbReference>
<dbReference type="EMBL" id="QGKS01000257">
    <property type="protein sequence ID" value="PWR13667.1"/>
    <property type="molecule type" value="Genomic_DNA"/>
</dbReference>
<evidence type="ECO:0000313" key="8">
    <source>
        <dbReference type="EMBL" id="PWR13667.1"/>
    </source>
</evidence>
<keyword evidence="6" id="KW-0732">Signal</keyword>
<feature type="signal peptide" evidence="6">
    <location>
        <begin position="1"/>
        <end position="32"/>
    </location>
</feature>
<dbReference type="GO" id="GO:0071555">
    <property type="term" value="P:cell wall organization"/>
    <property type="evidence" value="ECO:0007669"/>
    <property type="project" value="UniProtKB-KW"/>
</dbReference>
<dbReference type="Gene3D" id="3.40.80.10">
    <property type="entry name" value="Peptidoglycan recognition protein-like"/>
    <property type="match status" value="1"/>
</dbReference>
<comment type="catalytic activity">
    <reaction evidence="1">
        <text>Hydrolyzes the link between N-acetylmuramoyl residues and L-amino acid residues in certain cell-wall glycopeptides.</text>
        <dbReference type="EC" id="3.5.1.28"/>
    </reaction>
</comment>
<dbReference type="SMART" id="SM00644">
    <property type="entry name" value="Ami_2"/>
    <property type="match status" value="1"/>
</dbReference>
<dbReference type="InterPro" id="IPR023346">
    <property type="entry name" value="Lysozyme-like_dom_sf"/>
</dbReference>
<dbReference type="GO" id="GO:0009253">
    <property type="term" value="P:peptidoglycan catabolic process"/>
    <property type="evidence" value="ECO:0007669"/>
    <property type="project" value="InterPro"/>
</dbReference>
<name>A0A317DGG8_9ACTN</name>
<dbReference type="CDD" id="cd06583">
    <property type="entry name" value="PGRP"/>
    <property type="match status" value="1"/>
</dbReference>
<protein>
    <recommendedName>
        <fullName evidence="2">N-acetylmuramoyl-L-alanine amidase</fullName>
        <ecNumber evidence="2">3.5.1.28</ecNumber>
    </recommendedName>
</protein>
<dbReference type="Proteomes" id="UP000246050">
    <property type="component" value="Unassembled WGS sequence"/>
</dbReference>
<dbReference type="AlphaFoldDB" id="A0A317DGG8"/>
<dbReference type="InterPro" id="IPR051206">
    <property type="entry name" value="NAMLAA_amidase_2"/>
</dbReference>
<feature type="domain" description="N-acetylmuramoyl-L-alanine amidase" evidence="7">
    <location>
        <begin position="282"/>
        <end position="418"/>
    </location>
</feature>
<accession>A0A317DGG8</accession>
<reference evidence="8 9" key="1">
    <citation type="submission" date="2018-05" db="EMBL/GenBank/DDBJ databases">
        <title>Micromonosporas from Atacama Desert.</title>
        <authorList>
            <person name="Carro L."/>
            <person name="Golinska P."/>
            <person name="Klenk H.-P."/>
            <person name="Goodfellow M."/>
        </authorList>
    </citation>
    <scope>NUCLEOTIDE SEQUENCE [LARGE SCALE GENOMIC DNA]</scope>
    <source>
        <strain evidence="8 9">4G51</strain>
    </source>
</reference>
<dbReference type="InterPro" id="IPR036505">
    <property type="entry name" value="Amidase/PGRP_sf"/>
</dbReference>
<keyword evidence="3" id="KW-0378">Hydrolase</keyword>
<dbReference type="PANTHER" id="PTHR30417:SF1">
    <property type="entry name" value="N-ACETYLMURAMOYL-L-ALANINE AMIDASE AMID"/>
    <property type="match status" value="1"/>
</dbReference>
<evidence type="ECO:0000256" key="2">
    <source>
        <dbReference type="ARBA" id="ARBA00011901"/>
    </source>
</evidence>
<dbReference type="InterPro" id="IPR002502">
    <property type="entry name" value="Amidase_domain"/>
</dbReference>
<dbReference type="FunFam" id="3.40.80.10:FF:000006">
    <property type="entry name" value="N-acetylmuramoyl-L-alanine amidase"/>
    <property type="match status" value="1"/>
</dbReference>
<evidence type="ECO:0000256" key="1">
    <source>
        <dbReference type="ARBA" id="ARBA00001561"/>
    </source>
</evidence>
<dbReference type="Pfam" id="PF01510">
    <property type="entry name" value="Amidase_2"/>
    <property type="match status" value="1"/>
</dbReference>
<dbReference type="SUPFAM" id="SSF55846">
    <property type="entry name" value="N-acetylmuramoyl-L-alanine amidase-like"/>
    <property type="match status" value="1"/>
</dbReference>
<sequence length="667" mass="72049">MPPSKAPIGRRILLSTALVGAATLVPVGPAPAANPTPDTRQQQYAAAAAEYGVPESVLLAVSYLESRWDTNAGTPSTSAGYGPMHLTDATYVNSLGEPSHFGPEEDPRGDDSRTRIQAAEPAPNPPAEAALQTLDAAATVTGSGEDALRSDPATNIRGGAALLASYQKEIGAPVGAGTDPAAWYGAVARYSGSDSTDSAATFADEVYATIRTGAARTTDDGQRVTLAARKVTPQKPWLDKLGLRTVARADGVECPAELACEWIPAPYQLLGDGTDPEYYGNHDLSDRPARQKIEYIVIHDTEETYVRTLELVQDPAYVSWHYTMRSSDGHTAQHVKTKDVAWQAGNWYVNSKSIGIEHEGFARKGTWYTETMYRTSAKLVGYLAKKFDIPLDRQHIIGHDNVPGTIPSTVRGMHWDPGPYWDWSHYFDLLGAPFRSTGTPATGLVTMDPEFASNRPAFWGCQLDENNMPTSEPCPLRGSSSVILHSAPSQDAPLVKDAGLHEDGSPSTMEVSDHGARASAGQSYAVADRQGAWTAIWYLGQKAWFYNPTSAPVAKWATGFVVTPKPGRATIPVYGRAYPEEAAYPAGVPYQTLRPLQYTLSAGERYAVGLVAPSEFYKAYTFAGTFPGDWTVIRGKMRYVQIQFGHRIMFVNKDDVDILPSAVGAPS</sequence>
<dbReference type="Gene3D" id="1.10.530.10">
    <property type="match status" value="1"/>
</dbReference>
<dbReference type="GO" id="GO:0009254">
    <property type="term" value="P:peptidoglycan turnover"/>
    <property type="evidence" value="ECO:0007669"/>
    <property type="project" value="TreeGrafter"/>
</dbReference>
<dbReference type="InterPro" id="IPR006311">
    <property type="entry name" value="TAT_signal"/>
</dbReference>
<evidence type="ECO:0000256" key="3">
    <source>
        <dbReference type="ARBA" id="ARBA00022801"/>
    </source>
</evidence>
<dbReference type="SUPFAM" id="SSF53955">
    <property type="entry name" value="Lysozyme-like"/>
    <property type="match status" value="1"/>
</dbReference>
<feature type="compositionally biased region" description="Basic and acidic residues" evidence="5">
    <location>
        <begin position="102"/>
        <end position="114"/>
    </location>
</feature>
<feature type="chain" id="PRO_5016252256" description="N-acetylmuramoyl-L-alanine amidase" evidence="6">
    <location>
        <begin position="33"/>
        <end position="667"/>
    </location>
</feature>
<evidence type="ECO:0000256" key="4">
    <source>
        <dbReference type="ARBA" id="ARBA00023316"/>
    </source>
</evidence>
<dbReference type="OrthoDB" id="66275at2"/>
<dbReference type="RefSeq" id="WP_109803012.1">
    <property type="nucleotide sequence ID" value="NZ_QGKS01000257.1"/>
</dbReference>
<comment type="caution">
    <text evidence="8">The sequence shown here is derived from an EMBL/GenBank/DDBJ whole genome shotgun (WGS) entry which is preliminary data.</text>
</comment>
<proteinExistence type="predicted"/>
<keyword evidence="4" id="KW-0961">Cell wall biogenesis/degradation</keyword>
<gene>
    <name evidence="8" type="ORF">DKT69_19790</name>
</gene>
<dbReference type="GO" id="GO:0008745">
    <property type="term" value="F:N-acetylmuramoyl-L-alanine amidase activity"/>
    <property type="evidence" value="ECO:0007669"/>
    <property type="project" value="UniProtKB-EC"/>
</dbReference>
<dbReference type="PROSITE" id="PS51318">
    <property type="entry name" value="TAT"/>
    <property type="match status" value="1"/>
</dbReference>
<feature type="region of interest" description="Disordered" evidence="5">
    <location>
        <begin position="93"/>
        <end position="126"/>
    </location>
</feature>
<organism evidence="8 9">
    <name type="scientific">Micromonospora sicca</name>
    <dbReference type="NCBI Taxonomy" id="2202420"/>
    <lineage>
        <taxon>Bacteria</taxon>
        <taxon>Bacillati</taxon>
        <taxon>Actinomycetota</taxon>
        <taxon>Actinomycetes</taxon>
        <taxon>Micromonosporales</taxon>
        <taxon>Micromonosporaceae</taxon>
        <taxon>Micromonospora</taxon>
    </lineage>
</organism>
<evidence type="ECO:0000256" key="6">
    <source>
        <dbReference type="SAM" id="SignalP"/>
    </source>
</evidence>